<evidence type="ECO:0000256" key="4">
    <source>
        <dbReference type="ARBA" id="ARBA00022692"/>
    </source>
</evidence>
<dbReference type="Pfam" id="PF04093">
    <property type="entry name" value="MreD"/>
    <property type="match status" value="1"/>
</dbReference>
<protein>
    <submittedName>
        <fullName evidence="9">Rod shape-determining protein MreD</fullName>
    </submittedName>
</protein>
<keyword evidence="5" id="KW-0133">Cell shape</keyword>
<gene>
    <name evidence="9" type="primary">mreD</name>
    <name evidence="9" type="ORF">E1963_05805</name>
</gene>
<dbReference type="NCBIfam" id="TIGR03426">
    <property type="entry name" value="shape_MreD"/>
    <property type="match status" value="1"/>
</dbReference>
<dbReference type="GO" id="GO:0005886">
    <property type="term" value="C:plasma membrane"/>
    <property type="evidence" value="ECO:0007669"/>
    <property type="project" value="UniProtKB-SubCell"/>
</dbReference>
<dbReference type="EMBL" id="SMMX01000004">
    <property type="protein sequence ID" value="TDA22507.1"/>
    <property type="molecule type" value="Genomic_DNA"/>
</dbReference>
<dbReference type="InterPro" id="IPR007227">
    <property type="entry name" value="Cell_shape_determining_MreD"/>
</dbReference>
<dbReference type="Gene3D" id="1.10.1760.20">
    <property type="match status" value="1"/>
</dbReference>
<feature type="transmembrane region" description="Helical" evidence="8">
    <location>
        <begin position="134"/>
        <end position="156"/>
    </location>
</feature>
<feature type="transmembrane region" description="Helical" evidence="8">
    <location>
        <begin position="52"/>
        <end position="79"/>
    </location>
</feature>
<accession>A0A4R4FFW4</accession>
<organism evidence="9 10">
    <name type="scientific">Extibacter muris</name>
    <dbReference type="NCBI Taxonomy" id="1796622"/>
    <lineage>
        <taxon>Bacteria</taxon>
        <taxon>Bacillati</taxon>
        <taxon>Bacillota</taxon>
        <taxon>Clostridia</taxon>
        <taxon>Lachnospirales</taxon>
        <taxon>Lachnospiraceae</taxon>
        <taxon>Extibacter</taxon>
    </lineage>
</organism>
<feature type="transmembrane region" description="Helical" evidence="8">
    <location>
        <begin position="100"/>
        <end position="122"/>
    </location>
</feature>
<evidence type="ECO:0000313" key="10">
    <source>
        <dbReference type="Proteomes" id="UP000295710"/>
    </source>
</evidence>
<keyword evidence="6 8" id="KW-1133">Transmembrane helix</keyword>
<evidence type="ECO:0000256" key="7">
    <source>
        <dbReference type="ARBA" id="ARBA00023136"/>
    </source>
</evidence>
<keyword evidence="3" id="KW-1003">Cell membrane</keyword>
<name>A0A4R4FFW4_9FIRM</name>
<proteinExistence type="inferred from homology"/>
<evidence type="ECO:0000256" key="8">
    <source>
        <dbReference type="SAM" id="Phobius"/>
    </source>
</evidence>
<evidence type="ECO:0000313" key="9">
    <source>
        <dbReference type="EMBL" id="TDA22507.1"/>
    </source>
</evidence>
<comment type="caution">
    <text evidence="9">The sequence shown here is derived from an EMBL/GenBank/DDBJ whole genome shotgun (WGS) entry which is preliminary data.</text>
</comment>
<evidence type="ECO:0000256" key="1">
    <source>
        <dbReference type="ARBA" id="ARBA00004651"/>
    </source>
</evidence>
<reference evidence="9 10" key="1">
    <citation type="journal article" date="2016" name="Nat. Microbiol.">
        <title>The Mouse Intestinal Bacterial Collection (miBC) provides host-specific insight into cultured diversity and functional potential of the gut microbiota.</title>
        <authorList>
            <person name="Lagkouvardos I."/>
            <person name="Pukall R."/>
            <person name="Abt B."/>
            <person name="Foesel B.U."/>
            <person name="Meier-Kolthoff J.P."/>
            <person name="Kumar N."/>
            <person name="Bresciani A."/>
            <person name="Martinez I."/>
            <person name="Just S."/>
            <person name="Ziegler C."/>
            <person name="Brugiroux S."/>
            <person name="Garzetti D."/>
            <person name="Wenning M."/>
            <person name="Bui T.P."/>
            <person name="Wang J."/>
            <person name="Hugenholtz F."/>
            <person name="Plugge C.M."/>
            <person name="Peterson D.A."/>
            <person name="Hornef M.W."/>
            <person name="Baines J.F."/>
            <person name="Smidt H."/>
            <person name="Walter J."/>
            <person name="Kristiansen K."/>
            <person name="Nielsen H.B."/>
            <person name="Haller D."/>
            <person name="Overmann J."/>
            <person name="Stecher B."/>
            <person name="Clavel T."/>
        </authorList>
    </citation>
    <scope>NUCLEOTIDE SEQUENCE [LARGE SCALE GENOMIC DNA]</scope>
    <source>
        <strain evidence="9 10">DSM 28560</strain>
    </source>
</reference>
<comment type="similarity">
    <text evidence="2">Belongs to the MreD family.</text>
</comment>
<dbReference type="GO" id="GO:0008360">
    <property type="term" value="P:regulation of cell shape"/>
    <property type="evidence" value="ECO:0007669"/>
    <property type="project" value="UniProtKB-KW"/>
</dbReference>
<evidence type="ECO:0000256" key="5">
    <source>
        <dbReference type="ARBA" id="ARBA00022960"/>
    </source>
</evidence>
<keyword evidence="10" id="KW-1185">Reference proteome</keyword>
<keyword evidence="7 8" id="KW-0472">Membrane</keyword>
<comment type="subcellular location">
    <subcellularLocation>
        <location evidence="1">Cell membrane</location>
        <topology evidence="1">Multi-pass membrane protein</topology>
    </subcellularLocation>
</comment>
<keyword evidence="4 8" id="KW-0812">Transmembrane</keyword>
<evidence type="ECO:0000256" key="6">
    <source>
        <dbReference type="ARBA" id="ARBA00022989"/>
    </source>
</evidence>
<dbReference type="AlphaFoldDB" id="A0A4R4FFW4"/>
<evidence type="ECO:0000256" key="2">
    <source>
        <dbReference type="ARBA" id="ARBA00007776"/>
    </source>
</evidence>
<evidence type="ECO:0000256" key="3">
    <source>
        <dbReference type="ARBA" id="ARBA00022475"/>
    </source>
</evidence>
<dbReference type="Proteomes" id="UP000295710">
    <property type="component" value="Unassembled WGS sequence"/>
</dbReference>
<sequence>MKRKVITFLIILVCFLLGSTVFHVLSFAGIKPNLLIIVTASFGFMRGKKTGMAVGIVSGLLMDIFWGSTLGFYTLLFAVIGYVNGCFRRLFYDEDIKLPIALIAASELLYGLVLYICFYMLYGDFSFGSYLIKLIMPELVYTILATLVLYQAILHINRRLEAEEQRSASKFV</sequence>